<reference evidence="2 3" key="1">
    <citation type="submission" date="2017-02" db="EMBL/GenBank/DDBJ databases">
        <title>The new phylogeny of genus Mycobacterium.</title>
        <authorList>
            <person name="Tortoli E."/>
            <person name="Trovato A."/>
            <person name="Cirillo D.M."/>
        </authorList>
    </citation>
    <scope>NUCLEOTIDE SEQUENCE [LARGE SCALE GENOMIC DNA]</scope>
    <source>
        <strain evidence="2 3">DSM 45057</strain>
    </source>
</reference>
<proteinExistence type="predicted"/>
<evidence type="ECO:0000313" key="2">
    <source>
        <dbReference type="EMBL" id="ORA21914.1"/>
    </source>
</evidence>
<dbReference type="Proteomes" id="UP000192284">
    <property type="component" value="Unassembled WGS sequence"/>
</dbReference>
<evidence type="ECO:0000256" key="1">
    <source>
        <dbReference type="SAM" id="MobiDB-lite"/>
    </source>
</evidence>
<name>A0A1W9ZVY9_MYCAN</name>
<keyword evidence="3" id="KW-1185">Reference proteome</keyword>
<dbReference type="EMBL" id="MVHE01000012">
    <property type="protein sequence ID" value="ORA21914.1"/>
    <property type="molecule type" value="Genomic_DNA"/>
</dbReference>
<feature type="region of interest" description="Disordered" evidence="1">
    <location>
        <begin position="22"/>
        <end position="59"/>
    </location>
</feature>
<sequence>MTLAMMAGCYVLVRTGRQCRRADGDAVPRAAGRPGAAPGGESVGSISRQRPDQPPAGFPVWPLWHTKLARLPRRQAGALSIAARPSAPRCQCDDFAGCADS</sequence>
<gene>
    <name evidence="2" type="ORF">BST12_10950</name>
</gene>
<evidence type="ECO:0000313" key="3">
    <source>
        <dbReference type="Proteomes" id="UP000192284"/>
    </source>
</evidence>
<organism evidence="2 3">
    <name type="scientific">Mycobacterium angelicum</name>
    <dbReference type="NCBI Taxonomy" id="470074"/>
    <lineage>
        <taxon>Bacteria</taxon>
        <taxon>Bacillati</taxon>
        <taxon>Actinomycetota</taxon>
        <taxon>Actinomycetes</taxon>
        <taxon>Mycobacteriales</taxon>
        <taxon>Mycobacteriaceae</taxon>
        <taxon>Mycobacterium</taxon>
    </lineage>
</organism>
<dbReference type="AlphaFoldDB" id="A0A1W9ZVY9"/>
<protein>
    <submittedName>
        <fullName evidence="2">Uncharacterized protein</fullName>
    </submittedName>
</protein>
<accession>A0A1W9ZVY9</accession>
<comment type="caution">
    <text evidence="2">The sequence shown here is derived from an EMBL/GenBank/DDBJ whole genome shotgun (WGS) entry which is preliminary data.</text>
</comment>